<sequence length="108" mass="12405">MCIKYLSLKELRLMNSGEENIQSRRPRKSKDCLEFTENLISVGIFPGLHWGASRCLHTPEYFRFYPRFAALGAVLFSLRCAFSPFSSRTTRHNASYLLPGQPRLKCSS</sequence>
<evidence type="ECO:0000313" key="2">
    <source>
        <dbReference type="Proteomes" id="UP001444071"/>
    </source>
</evidence>
<protein>
    <submittedName>
        <fullName evidence="1">Uncharacterized protein</fullName>
    </submittedName>
</protein>
<dbReference type="EMBL" id="JAHRIM010020389">
    <property type="protein sequence ID" value="MEQ2262435.1"/>
    <property type="molecule type" value="Genomic_DNA"/>
</dbReference>
<organism evidence="1 2">
    <name type="scientific">Xenotaenia resolanae</name>
    <dbReference type="NCBI Taxonomy" id="208358"/>
    <lineage>
        <taxon>Eukaryota</taxon>
        <taxon>Metazoa</taxon>
        <taxon>Chordata</taxon>
        <taxon>Craniata</taxon>
        <taxon>Vertebrata</taxon>
        <taxon>Euteleostomi</taxon>
        <taxon>Actinopterygii</taxon>
        <taxon>Neopterygii</taxon>
        <taxon>Teleostei</taxon>
        <taxon>Neoteleostei</taxon>
        <taxon>Acanthomorphata</taxon>
        <taxon>Ovalentaria</taxon>
        <taxon>Atherinomorphae</taxon>
        <taxon>Cyprinodontiformes</taxon>
        <taxon>Goodeidae</taxon>
        <taxon>Xenotaenia</taxon>
    </lineage>
</organism>
<reference evidence="1 2" key="1">
    <citation type="submission" date="2021-06" db="EMBL/GenBank/DDBJ databases">
        <authorList>
            <person name="Palmer J.M."/>
        </authorList>
    </citation>
    <scope>NUCLEOTIDE SEQUENCE [LARGE SCALE GENOMIC DNA]</scope>
    <source>
        <strain evidence="1 2">XR_2019</strain>
        <tissue evidence="1">Muscle</tissue>
    </source>
</reference>
<accession>A0ABV0VYV8</accession>
<evidence type="ECO:0000313" key="1">
    <source>
        <dbReference type="EMBL" id="MEQ2262435.1"/>
    </source>
</evidence>
<name>A0ABV0VYV8_9TELE</name>
<proteinExistence type="predicted"/>
<keyword evidence="2" id="KW-1185">Reference proteome</keyword>
<gene>
    <name evidence="1" type="ORF">XENORESO_011854</name>
</gene>
<comment type="caution">
    <text evidence="1">The sequence shown here is derived from an EMBL/GenBank/DDBJ whole genome shotgun (WGS) entry which is preliminary data.</text>
</comment>
<dbReference type="Proteomes" id="UP001444071">
    <property type="component" value="Unassembled WGS sequence"/>
</dbReference>